<evidence type="ECO:0000313" key="2">
    <source>
        <dbReference type="Proteomes" id="UP000281553"/>
    </source>
</evidence>
<dbReference type="EMBL" id="UYRU01010305">
    <property type="protein sequence ID" value="VDK45314.1"/>
    <property type="molecule type" value="Genomic_DNA"/>
</dbReference>
<protein>
    <submittedName>
        <fullName evidence="1">Uncharacterized protein</fullName>
    </submittedName>
</protein>
<proteinExistence type="predicted"/>
<sequence>MHTALLSPALGPILSRAEYTEALKGACLLVSNAANYQARELDVSHKDRLSQPPLQV</sequence>
<reference evidence="1 2" key="1">
    <citation type="submission" date="2018-11" db="EMBL/GenBank/DDBJ databases">
        <authorList>
            <consortium name="Pathogen Informatics"/>
        </authorList>
    </citation>
    <scope>NUCLEOTIDE SEQUENCE [LARGE SCALE GENOMIC DNA]</scope>
</reference>
<dbReference type="AlphaFoldDB" id="A0A3P6RL21"/>
<evidence type="ECO:0000313" key="1">
    <source>
        <dbReference type="EMBL" id="VDK45314.1"/>
    </source>
</evidence>
<dbReference type="Proteomes" id="UP000281553">
    <property type="component" value="Unassembled WGS sequence"/>
</dbReference>
<dbReference type="OrthoDB" id="6289882at2759"/>
<name>A0A3P6RL21_DIBLA</name>
<accession>A0A3P6RL21</accession>
<gene>
    <name evidence="1" type="ORF">DILT_LOCUS1496</name>
</gene>
<organism evidence="1 2">
    <name type="scientific">Dibothriocephalus latus</name>
    <name type="common">Fish tapeworm</name>
    <name type="synonym">Diphyllobothrium latum</name>
    <dbReference type="NCBI Taxonomy" id="60516"/>
    <lineage>
        <taxon>Eukaryota</taxon>
        <taxon>Metazoa</taxon>
        <taxon>Spiralia</taxon>
        <taxon>Lophotrochozoa</taxon>
        <taxon>Platyhelminthes</taxon>
        <taxon>Cestoda</taxon>
        <taxon>Eucestoda</taxon>
        <taxon>Diphyllobothriidea</taxon>
        <taxon>Diphyllobothriidae</taxon>
        <taxon>Dibothriocephalus</taxon>
    </lineage>
</organism>
<keyword evidence="2" id="KW-1185">Reference proteome</keyword>